<feature type="domain" description="CHAT" evidence="3">
    <location>
        <begin position="615"/>
        <end position="907"/>
    </location>
</feature>
<feature type="transmembrane region" description="Helical" evidence="2">
    <location>
        <begin position="920"/>
        <end position="938"/>
    </location>
</feature>
<dbReference type="Gene3D" id="1.25.40.10">
    <property type="entry name" value="Tetratricopeptide repeat domain"/>
    <property type="match status" value="2"/>
</dbReference>
<gene>
    <name evidence="4" type="ORF">BZG02_09360</name>
</gene>
<dbReference type="InterPro" id="IPR024983">
    <property type="entry name" value="CHAT_dom"/>
</dbReference>
<dbReference type="EMBL" id="MVDD01000005">
    <property type="protein sequence ID" value="PKQ63566.1"/>
    <property type="molecule type" value="Genomic_DNA"/>
</dbReference>
<dbReference type="InterPro" id="IPR019734">
    <property type="entry name" value="TPR_rpt"/>
</dbReference>
<keyword evidence="2" id="KW-0812">Transmembrane</keyword>
<comment type="caution">
    <text evidence="4">The sequence shown here is derived from an EMBL/GenBank/DDBJ whole genome shotgun (WGS) entry which is preliminary data.</text>
</comment>
<dbReference type="OrthoDB" id="9771112at2"/>
<organism evidence="4 5">
    <name type="scientific">Labilibaculum filiforme</name>
    <dbReference type="NCBI Taxonomy" id="1940526"/>
    <lineage>
        <taxon>Bacteria</taxon>
        <taxon>Pseudomonadati</taxon>
        <taxon>Bacteroidota</taxon>
        <taxon>Bacteroidia</taxon>
        <taxon>Marinilabiliales</taxon>
        <taxon>Marinifilaceae</taxon>
        <taxon>Labilibaculum</taxon>
    </lineage>
</organism>
<name>A0A2N3HZS1_9BACT</name>
<accession>A0A2N3HZS1</accession>
<sequence length="949" mass="109187">MNFQKKIFIFLLLPLFLLLLFTGSINSKSNSVIDKQKKAEIVNRDSLLQEQFNGAIVFLNEGEFEYSVQSFENAIQTIELGGLVDNNLIYRTYVNFGVLLNRVGDRKRALEFYNKAEAFTLKIFGKSTPKLIPIYVNKGNIFNNYGDLIKAQTYYEMALSLLEVDGDSKWLSQIYNNLGVNLYKKQKYSEALKYYLKTLNVKEESNSQNLSSTYNNIASCYKKIKNYEAADSYYQRSIKEIIKMHNTDYYLLGNCYLNYAVFQNEMKNNTNVLPYLNKALVIYSSSFGYKHPDTAHCLKNFGDFYSKSNDHLNALKYYQKALIAELDNFNNSTVYVNPFMEEIDPQLSILEILKPKANTLKELYSKTNSISDLDFSLQTYDLCLDIIDKIRIAYQDEESKFALSKNEKETYNQAIEIAANLYKLTKDKKYKEKAFRYSERSKSASLLSSLNDVNAKDFGGISAELQEQERNLKLSISKYRELVHEERRMQVPNRDSISSWQNVLFNLNEEFTSMVLRFEKDFPEYYSLKYDTKTISIKDLQNKLGQNDLLIEYSISDSALFSFSITKDSLDLKRQVINKDSFDYHLEEVRSCLKTNDFTTNSTDYYRRYTKSAYHLYQNLLKDKESLCIGKNLLIVPDDKMAYIPFGVLLKQEADSTLMNYRNLEYLIKDNTITYNNSATLGFKKHSKSYGFSFSKSVLAFAPSYNDVNDSILISERAYRDKLYPLPGVKEEVINISKVMPGDLFVDDLATEANFKANSSTYDVLHLAMHTIIDDENPMYSKLVFTQNSDSLQDGLLNTHEIYNMNFNARMVVLSACNTGDGKLLKGEGVMSLARGFFYAGCPSVIMTLWTVEDKTGSNLMSNFYTFLSKGLKKDDALRQAKLEYLQTADALKSHPYFWSGYVTLGDVEPLYDNSLFTKLMYIASGLIGIILLVLIALKMKIRRTVSLS</sequence>
<feature type="repeat" description="TPR" evidence="1">
    <location>
        <begin position="295"/>
        <end position="328"/>
    </location>
</feature>
<evidence type="ECO:0000256" key="2">
    <source>
        <dbReference type="SAM" id="Phobius"/>
    </source>
</evidence>
<protein>
    <recommendedName>
        <fullName evidence="3">CHAT domain-containing protein</fullName>
    </recommendedName>
</protein>
<keyword evidence="1" id="KW-0802">TPR repeat</keyword>
<dbReference type="Proteomes" id="UP000233535">
    <property type="component" value="Unassembled WGS sequence"/>
</dbReference>
<dbReference type="PANTHER" id="PTHR10098:SF108">
    <property type="entry name" value="TETRATRICOPEPTIDE REPEAT PROTEIN 28"/>
    <property type="match status" value="1"/>
</dbReference>
<dbReference type="AlphaFoldDB" id="A0A2N3HZS1"/>
<evidence type="ECO:0000256" key="1">
    <source>
        <dbReference type="PROSITE-ProRule" id="PRU00339"/>
    </source>
</evidence>
<dbReference type="Pfam" id="PF13424">
    <property type="entry name" value="TPR_12"/>
    <property type="match status" value="2"/>
</dbReference>
<feature type="repeat" description="TPR" evidence="1">
    <location>
        <begin position="172"/>
        <end position="205"/>
    </location>
</feature>
<proteinExistence type="predicted"/>
<dbReference type="SMART" id="SM00028">
    <property type="entry name" value="TPR"/>
    <property type="match status" value="6"/>
</dbReference>
<dbReference type="PROSITE" id="PS50005">
    <property type="entry name" value="TPR"/>
    <property type="match status" value="2"/>
</dbReference>
<evidence type="ECO:0000259" key="3">
    <source>
        <dbReference type="Pfam" id="PF12770"/>
    </source>
</evidence>
<keyword evidence="2" id="KW-1133">Transmembrane helix</keyword>
<dbReference type="InterPro" id="IPR011990">
    <property type="entry name" value="TPR-like_helical_dom_sf"/>
</dbReference>
<keyword evidence="2" id="KW-0472">Membrane</keyword>
<dbReference type="PANTHER" id="PTHR10098">
    <property type="entry name" value="RAPSYN-RELATED"/>
    <property type="match status" value="1"/>
</dbReference>
<reference evidence="4 5" key="1">
    <citation type="journal article" date="2017" name="Front. Microbiol.">
        <title>Labilibaculum manganireducens gen. nov., sp. nov. and Labilibaculum filiforme sp. nov., Novel Bacteroidetes Isolated from Subsurface Sediments of the Baltic Sea.</title>
        <authorList>
            <person name="Vandieken V."/>
            <person name="Marshall I.P."/>
            <person name="Niemann H."/>
            <person name="Engelen B."/>
            <person name="Cypionka H."/>
        </authorList>
    </citation>
    <scope>NUCLEOTIDE SEQUENCE [LARGE SCALE GENOMIC DNA]</scope>
    <source>
        <strain evidence="4 5">59.16B</strain>
    </source>
</reference>
<dbReference type="Pfam" id="PF12770">
    <property type="entry name" value="CHAT"/>
    <property type="match status" value="1"/>
</dbReference>
<evidence type="ECO:0000313" key="5">
    <source>
        <dbReference type="Proteomes" id="UP000233535"/>
    </source>
</evidence>
<evidence type="ECO:0000313" key="4">
    <source>
        <dbReference type="EMBL" id="PKQ63566.1"/>
    </source>
</evidence>
<keyword evidence="5" id="KW-1185">Reference proteome</keyword>
<dbReference type="SUPFAM" id="SSF48452">
    <property type="entry name" value="TPR-like"/>
    <property type="match status" value="1"/>
</dbReference>